<name>A0AAP0GY81_9ASTR</name>
<evidence type="ECO:0000256" key="6">
    <source>
        <dbReference type="ARBA" id="ARBA00023157"/>
    </source>
</evidence>
<keyword evidence="2" id="KW-0540">Nuclease</keyword>
<dbReference type="FunFam" id="3.90.730.10:FF:000007">
    <property type="entry name" value="Ribonuclease T2"/>
    <property type="match status" value="1"/>
</dbReference>
<dbReference type="PROSITE" id="PS00530">
    <property type="entry name" value="RNASE_T2_1"/>
    <property type="match status" value="2"/>
</dbReference>
<feature type="active site" evidence="8">
    <location>
        <position position="393"/>
    </location>
</feature>
<evidence type="ECO:0000313" key="11">
    <source>
        <dbReference type="EMBL" id="KAK9066016.1"/>
    </source>
</evidence>
<proteinExistence type="inferred from homology"/>
<dbReference type="Gene3D" id="3.90.730.10">
    <property type="entry name" value="Ribonuclease T2-like"/>
    <property type="match status" value="3"/>
</dbReference>
<feature type="active site" evidence="8">
    <location>
        <position position="335"/>
    </location>
</feature>
<feature type="active site" evidence="8">
    <location>
        <position position="405"/>
    </location>
</feature>
<sequence length="525" mass="57276">MASLPIAFTLLLSLLLSGSFSAVPRVNGDGGAFEPLSIVAEQREFDYFTFVVQWPATYCAQSTKCCNQNACCRGENSTLPIFTLHGLWPDYNNGSWPSCCSGPAFNISEVKQHGTCASSVTGDEYNYFLTALTLYFKYNVTEVLFDAGYVPSNSEQYPASGMITAIENAFNATPQLICSNGALQDVYLCLTKDFKFRECPASSKICPDYVTIPEFAPRVLACCLHNYQRLCSSPSSKITRKLGQITTKMASLSSALILLTSLLLSGSFSAVQVNGDIAGDGGAFELVPTVAEQREFDYFALAVQWPATYCSKSTKCCNQSGCCRGENSPPGFTIHGLWPDYNDGSWPSCCSGPAFDEAEISTLLGALNQYWPTLSCSKSSTCHNKKGLFWAHEWGKHLPSSCKKHGTCSSSVTGDEYNYFITTLNLYFKYNVTEVLFEAGYVPSNSEKYPAGGIIAAIENAFHTTPQLICLNGALEEVRLCLTKDFKFRECVTGSDCPDYVSLPEFASLDITKTARRVTSGAESS</sequence>
<gene>
    <name evidence="11" type="ORF">SSX86_015418</name>
</gene>
<evidence type="ECO:0000256" key="2">
    <source>
        <dbReference type="ARBA" id="ARBA00022722"/>
    </source>
</evidence>
<dbReference type="GO" id="GO:0005576">
    <property type="term" value="C:extracellular region"/>
    <property type="evidence" value="ECO:0007669"/>
    <property type="project" value="TreeGrafter"/>
</dbReference>
<dbReference type="GO" id="GO:0003723">
    <property type="term" value="F:RNA binding"/>
    <property type="evidence" value="ECO:0007669"/>
    <property type="project" value="InterPro"/>
</dbReference>
<dbReference type="InterPro" id="IPR018188">
    <property type="entry name" value="RNase_T2_His_AS_1"/>
</dbReference>
<keyword evidence="5" id="KW-0378">Hydrolase</keyword>
<evidence type="ECO:0000256" key="4">
    <source>
        <dbReference type="ARBA" id="ARBA00022759"/>
    </source>
</evidence>
<dbReference type="AlphaFoldDB" id="A0AAP0GY81"/>
<dbReference type="GO" id="GO:0016787">
    <property type="term" value="F:hydrolase activity"/>
    <property type="evidence" value="ECO:0007669"/>
    <property type="project" value="UniProtKB-KW"/>
</dbReference>
<comment type="similarity">
    <text evidence="1 9">Belongs to the RNase T2 family.</text>
</comment>
<reference evidence="11 12" key="1">
    <citation type="submission" date="2024-04" db="EMBL/GenBank/DDBJ databases">
        <title>The reference genome of an endangered Asteraceae, Deinandra increscens subsp. villosa, native to the Central Coast of California.</title>
        <authorList>
            <person name="Guilliams M."/>
            <person name="Hasenstab-Lehman K."/>
            <person name="Meyer R."/>
            <person name="Mcevoy S."/>
        </authorList>
    </citation>
    <scope>NUCLEOTIDE SEQUENCE [LARGE SCALE GENOMIC DNA]</scope>
    <source>
        <tissue evidence="11">Leaf</tissue>
    </source>
</reference>
<keyword evidence="6" id="KW-1015">Disulfide bond</keyword>
<organism evidence="11 12">
    <name type="scientific">Deinandra increscens subsp. villosa</name>
    <dbReference type="NCBI Taxonomy" id="3103831"/>
    <lineage>
        <taxon>Eukaryota</taxon>
        <taxon>Viridiplantae</taxon>
        <taxon>Streptophyta</taxon>
        <taxon>Embryophyta</taxon>
        <taxon>Tracheophyta</taxon>
        <taxon>Spermatophyta</taxon>
        <taxon>Magnoliopsida</taxon>
        <taxon>eudicotyledons</taxon>
        <taxon>Gunneridae</taxon>
        <taxon>Pentapetalae</taxon>
        <taxon>asterids</taxon>
        <taxon>campanulids</taxon>
        <taxon>Asterales</taxon>
        <taxon>Asteraceae</taxon>
        <taxon>Asteroideae</taxon>
        <taxon>Heliantheae alliance</taxon>
        <taxon>Madieae</taxon>
        <taxon>Madiinae</taxon>
        <taxon>Deinandra</taxon>
    </lineage>
</organism>
<evidence type="ECO:0000256" key="1">
    <source>
        <dbReference type="ARBA" id="ARBA00007469"/>
    </source>
</evidence>
<evidence type="ECO:0000256" key="5">
    <source>
        <dbReference type="ARBA" id="ARBA00022801"/>
    </source>
</evidence>
<evidence type="ECO:0000256" key="3">
    <source>
        <dbReference type="ARBA" id="ARBA00022729"/>
    </source>
</evidence>
<evidence type="ECO:0000256" key="8">
    <source>
        <dbReference type="PIRSR" id="PIRSR633697-1"/>
    </source>
</evidence>
<evidence type="ECO:0000256" key="10">
    <source>
        <dbReference type="SAM" id="SignalP"/>
    </source>
</evidence>
<evidence type="ECO:0000313" key="12">
    <source>
        <dbReference type="Proteomes" id="UP001408789"/>
    </source>
</evidence>
<evidence type="ECO:0000256" key="9">
    <source>
        <dbReference type="RuleBase" id="RU004328"/>
    </source>
</evidence>
<dbReference type="InterPro" id="IPR001568">
    <property type="entry name" value="RNase_T2-like"/>
</dbReference>
<evidence type="ECO:0000256" key="7">
    <source>
        <dbReference type="ARBA" id="ARBA00023239"/>
    </source>
</evidence>
<comment type="caution">
    <text evidence="11">The sequence shown here is derived from an EMBL/GenBank/DDBJ whole genome shotgun (WGS) entry which is preliminary data.</text>
</comment>
<dbReference type="PANTHER" id="PTHR11240:SF22">
    <property type="entry name" value="RIBONUCLEASE T2"/>
    <property type="match status" value="1"/>
</dbReference>
<dbReference type="Pfam" id="PF00445">
    <property type="entry name" value="Ribonuclease_T2"/>
    <property type="match status" value="2"/>
</dbReference>
<dbReference type="InterPro" id="IPR033697">
    <property type="entry name" value="Ribonuclease_T2_eukaryotic"/>
</dbReference>
<keyword evidence="7" id="KW-0456">Lyase</keyword>
<dbReference type="Proteomes" id="UP001408789">
    <property type="component" value="Unassembled WGS sequence"/>
</dbReference>
<protein>
    <submittedName>
        <fullName evidence="11">Uncharacterized protein</fullName>
    </submittedName>
</protein>
<dbReference type="InterPro" id="IPR036430">
    <property type="entry name" value="RNase_T2-like_sf"/>
</dbReference>
<dbReference type="EMBL" id="JBCNJP010000016">
    <property type="protein sequence ID" value="KAK9066016.1"/>
    <property type="molecule type" value="Genomic_DNA"/>
</dbReference>
<keyword evidence="4" id="KW-0255">Endonuclease</keyword>
<dbReference type="CDD" id="cd01061">
    <property type="entry name" value="RNase_T2_euk"/>
    <property type="match status" value="1"/>
</dbReference>
<feature type="signal peptide" evidence="10">
    <location>
        <begin position="1"/>
        <end position="21"/>
    </location>
</feature>
<dbReference type="SUPFAM" id="SSF55895">
    <property type="entry name" value="Ribonuclease Rh-like"/>
    <property type="match status" value="2"/>
</dbReference>
<accession>A0AAP0GY81</accession>
<dbReference type="GO" id="GO:0006401">
    <property type="term" value="P:RNA catabolic process"/>
    <property type="evidence" value="ECO:0007669"/>
    <property type="project" value="TreeGrafter"/>
</dbReference>
<dbReference type="PANTHER" id="PTHR11240">
    <property type="entry name" value="RIBONUCLEASE T2"/>
    <property type="match status" value="1"/>
</dbReference>
<keyword evidence="12" id="KW-1185">Reference proteome</keyword>
<dbReference type="GO" id="GO:0033897">
    <property type="term" value="F:ribonuclease T2 activity"/>
    <property type="evidence" value="ECO:0007669"/>
    <property type="project" value="InterPro"/>
</dbReference>
<keyword evidence="3 10" id="KW-0732">Signal</keyword>
<feature type="chain" id="PRO_5042952025" evidence="10">
    <location>
        <begin position="22"/>
        <end position="525"/>
    </location>
</feature>